<comment type="pathway">
    <text evidence="2 12">Glycolipid biosynthesis; glycosylphosphatidylinositol-anchor biosynthesis.</text>
</comment>
<keyword evidence="14" id="KW-1185">Reference proteome</keyword>
<evidence type="ECO:0000256" key="8">
    <source>
        <dbReference type="ARBA" id="ARBA00022692"/>
    </source>
</evidence>
<evidence type="ECO:0000256" key="7">
    <source>
        <dbReference type="ARBA" id="ARBA00022679"/>
    </source>
</evidence>
<evidence type="ECO:0000256" key="1">
    <source>
        <dbReference type="ARBA" id="ARBA00004477"/>
    </source>
</evidence>
<evidence type="ECO:0000313" key="13">
    <source>
        <dbReference type="EMBL" id="KIM69005.1"/>
    </source>
</evidence>
<feature type="transmembrane region" description="Helical" evidence="12">
    <location>
        <begin position="20"/>
        <end position="40"/>
    </location>
</feature>
<dbReference type="EMBL" id="KN822007">
    <property type="protein sequence ID" value="KIM69005.1"/>
    <property type="molecule type" value="Genomic_DNA"/>
</dbReference>
<feature type="transmembrane region" description="Helical" evidence="12">
    <location>
        <begin position="345"/>
        <end position="367"/>
    </location>
</feature>
<dbReference type="STRING" id="1036808.A0A0C3E8C2"/>
<evidence type="ECO:0000256" key="5">
    <source>
        <dbReference type="ARBA" id="ARBA00022502"/>
    </source>
</evidence>
<feature type="transmembrane region" description="Helical" evidence="12">
    <location>
        <begin position="299"/>
        <end position="324"/>
    </location>
</feature>
<dbReference type="InParanoid" id="A0A0C3E8C2"/>
<keyword evidence="8 12" id="KW-0812">Transmembrane</keyword>
<keyword evidence="6 12" id="KW-0328">Glycosyltransferase</keyword>
<dbReference type="GO" id="GO:0031501">
    <property type="term" value="C:mannosyltransferase complex"/>
    <property type="evidence" value="ECO:0007669"/>
    <property type="project" value="TreeGrafter"/>
</dbReference>
<feature type="transmembrane region" description="Helical" evidence="12">
    <location>
        <begin position="402"/>
        <end position="420"/>
    </location>
</feature>
<feature type="transmembrane region" description="Helical" evidence="12">
    <location>
        <begin position="373"/>
        <end position="393"/>
    </location>
</feature>
<evidence type="ECO:0000313" key="14">
    <source>
        <dbReference type="Proteomes" id="UP000053989"/>
    </source>
</evidence>
<evidence type="ECO:0000256" key="11">
    <source>
        <dbReference type="ARBA" id="ARBA00023136"/>
    </source>
</evidence>
<reference evidence="13 14" key="1">
    <citation type="submission" date="2014-04" db="EMBL/GenBank/DDBJ databases">
        <authorList>
            <consortium name="DOE Joint Genome Institute"/>
            <person name="Kuo A."/>
            <person name="Kohler A."/>
            <person name="Nagy L.G."/>
            <person name="Floudas D."/>
            <person name="Copeland A."/>
            <person name="Barry K.W."/>
            <person name="Cichocki N."/>
            <person name="Veneault-Fourrey C."/>
            <person name="LaButti K."/>
            <person name="Lindquist E.A."/>
            <person name="Lipzen A."/>
            <person name="Lundell T."/>
            <person name="Morin E."/>
            <person name="Murat C."/>
            <person name="Sun H."/>
            <person name="Tunlid A."/>
            <person name="Henrissat B."/>
            <person name="Grigoriev I.V."/>
            <person name="Hibbett D.S."/>
            <person name="Martin F."/>
            <person name="Nordberg H.P."/>
            <person name="Cantor M.N."/>
            <person name="Hua S.X."/>
        </authorList>
    </citation>
    <scope>NUCLEOTIDE SEQUENCE [LARGE SCALE GENOMIC DNA]</scope>
    <source>
        <strain evidence="13 14">Foug A</strain>
    </source>
</reference>
<dbReference type="AlphaFoldDB" id="A0A0C3E8C2"/>
<evidence type="ECO:0000256" key="3">
    <source>
        <dbReference type="ARBA" id="ARBA00008698"/>
    </source>
</evidence>
<feature type="transmembrane region" description="Helical" evidence="12">
    <location>
        <begin position="110"/>
        <end position="129"/>
    </location>
</feature>
<feature type="transmembrane region" description="Helical" evidence="12">
    <location>
        <begin position="230"/>
        <end position="249"/>
    </location>
</feature>
<evidence type="ECO:0000256" key="12">
    <source>
        <dbReference type="RuleBase" id="RU363112"/>
    </source>
</evidence>
<sequence>MQACDSGQAQHLRILLSFSLLSRLIVCVLIVSSTALLTLFDSSPRLVLSAEVSAWTASLLRWDVFHFGHVASHGPVYEHEWAFFPPISLVMSWSGSALSYLGFGRQGWPALLCGGALVGMLFDSTWVLYQLSLFHLRSPSAAFLATALSLISTSPAALRFAPYSEPFFTYFSYRGMLACVWSRWPLASIYFAMASAFRSNGIFLCGFIAWGMLLAPFLSARWDLLSVKRLLYCTALVALPLAPFIYHNYSGYVLFCSMAQPHPAWCEESMLPSIYSHVQDKYWNVGFLRYWTISNIPNFLLAMPVLLNVYAFCGFYLCHLPWIVPRLFSQCRPKINDDRLQTCSLFLQPTILPHVVHGLALTLLLTFNAHVQIALRVLPSLPMMHWAAAWLLIERPKWGKAWIVWCVVWCALSCVLWAVFLPPA</sequence>
<dbReference type="Pfam" id="PF04188">
    <property type="entry name" value="Mannosyl_trans2"/>
    <property type="match status" value="1"/>
</dbReference>
<keyword evidence="9 12" id="KW-0256">Endoplasmic reticulum</keyword>
<dbReference type="GO" id="GO:0006506">
    <property type="term" value="P:GPI anchor biosynthetic process"/>
    <property type="evidence" value="ECO:0007669"/>
    <property type="project" value="UniProtKB-UniPathway"/>
</dbReference>
<dbReference type="HOGENOM" id="CLU_029048_1_0_1"/>
<dbReference type="PANTHER" id="PTHR12468:SF2">
    <property type="entry name" value="GPI MANNOSYLTRANSFERASE 2"/>
    <property type="match status" value="1"/>
</dbReference>
<keyword evidence="11 12" id="KW-0472">Membrane</keyword>
<dbReference type="GO" id="GO:0005789">
    <property type="term" value="C:endoplasmic reticulum membrane"/>
    <property type="evidence" value="ECO:0007669"/>
    <property type="project" value="UniProtKB-SubCell"/>
</dbReference>
<dbReference type="Proteomes" id="UP000053989">
    <property type="component" value="Unassembled WGS sequence"/>
</dbReference>
<dbReference type="PANTHER" id="PTHR12468">
    <property type="entry name" value="GPI MANNOSYLTRANSFERASE 2"/>
    <property type="match status" value="1"/>
</dbReference>
<comment type="similarity">
    <text evidence="3 12">Belongs to the PIGV family.</text>
</comment>
<organism evidence="13 14">
    <name type="scientific">Scleroderma citrinum Foug A</name>
    <dbReference type="NCBI Taxonomy" id="1036808"/>
    <lineage>
        <taxon>Eukaryota</taxon>
        <taxon>Fungi</taxon>
        <taxon>Dikarya</taxon>
        <taxon>Basidiomycota</taxon>
        <taxon>Agaricomycotina</taxon>
        <taxon>Agaricomycetes</taxon>
        <taxon>Agaricomycetidae</taxon>
        <taxon>Boletales</taxon>
        <taxon>Sclerodermatineae</taxon>
        <taxon>Sclerodermataceae</taxon>
        <taxon>Scleroderma</taxon>
    </lineage>
</organism>
<gene>
    <name evidence="13" type="ORF">SCLCIDRAFT_13194</name>
</gene>
<evidence type="ECO:0000256" key="2">
    <source>
        <dbReference type="ARBA" id="ARBA00004687"/>
    </source>
</evidence>
<evidence type="ECO:0000256" key="6">
    <source>
        <dbReference type="ARBA" id="ARBA00022676"/>
    </source>
</evidence>
<protein>
    <recommendedName>
        <fullName evidence="4 12">GPI mannosyltransferase 2</fullName>
        <ecNumber evidence="12">2.4.1.-</ecNumber>
    </recommendedName>
</protein>
<dbReference type="GO" id="GO:0004376">
    <property type="term" value="F:GPI mannosyltransferase activity"/>
    <property type="evidence" value="ECO:0007669"/>
    <property type="project" value="InterPro"/>
</dbReference>
<dbReference type="UniPathway" id="UPA00196"/>
<feature type="transmembrane region" description="Helical" evidence="12">
    <location>
        <begin position="199"/>
        <end position="218"/>
    </location>
</feature>
<reference evidence="14" key="2">
    <citation type="submission" date="2015-01" db="EMBL/GenBank/DDBJ databases">
        <title>Evolutionary Origins and Diversification of the Mycorrhizal Mutualists.</title>
        <authorList>
            <consortium name="DOE Joint Genome Institute"/>
            <consortium name="Mycorrhizal Genomics Consortium"/>
            <person name="Kohler A."/>
            <person name="Kuo A."/>
            <person name="Nagy L.G."/>
            <person name="Floudas D."/>
            <person name="Copeland A."/>
            <person name="Barry K.W."/>
            <person name="Cichocki N."/>
            <person name="Veneault-Fourrey C."/>
            <person name="LaButti K."/>
            <person name="Lindquist E.A."/>
            <person name="Lipzen A."/>
            <person name="Lundell T."/>
            <person name="Morin E."/>
            <person name="Murat C."/>
            <person name="Riley R."/>
            <person name="Ohm R."/>
            <person name="Sun H."/>
            <person name="Tunlid A."/>
            <person name="Henrissat B."/>
            <person name="Grigoriev I.V."/>
            <person name="Hibbett D.S."/>
            <person name="Martin F."/>
        </authorList>
    </citation>
    <scope>NUCLEOTIDE SEQUENCE [LARGE SCALE GENOMIC DNA]</scope>
    <source>
        <strain evidence="14">Foug A</strain>
    </source>
</reference>
<dbReference type="EC" id="2.4.1.-" evidence="12"/>
<dbReference type="InterPro" id="IPR007315">
    <property type="entry name" value="PIG-V/Gpi18"/>
</dbReference>
<comment type="function">
    <text evidence="12">Mannosyltransferase involved in glycosylphosphatidylinositol-anchor biosynthesis.</text>
</comment>
<comment type="subcellular location">
    <subcellularLocation>
        <location evidence="1 12">Endoplasmic reticulum membrane</location>
        <topology evidence="1 12">Multi-pass membrane protein</topology>
    </subcellularLocation>
</comment>
<evidence type="ECO:0000256" key="10">
    <source>
        <dbReference type="ARBA" id="ARBA00022989"/>
    </source>
</evidence>
<dbReference type="FunCoup" id="A0A0C3E8C2">
    <property type="interactions" value="62"/>
</dbReference>
<feature type="transmembrane region" description="Helical" evidence="12">
    <location>
        <begin position="141"/>
        <end position="161"/>
    </location>
</feature>
<dbReference type="OrthoDB" id="10252502at2759"/>
<accession>A0A0C3E8C2</accession>
<keyword evidence="10 12" id="KW-1133">Transmembrane helix</keyword>
<proteinExistence type="inferred from homology"/>
<name>A0A0C3E8C2_9AGAM</name>
<keyword evidence="5 12" id="KW-0337">GPI-anchor biosynthesis</keyword>
<keyword evidence="7 12" id="KW-0808">Transferase</keyword>
<evidence type="ECO:0000256" key="4">
    <source>
        <dbReference type="ARBA" id="ARBA00013795"/>
    </source>
</evidence>
<evidence type="ECO:0000256" key="9">
    <source>
        <dbReference type="ARBA" id="ARBA00022824"/>
    </source>
</evidence>
<dbReference type="GO" id="GO:0000009">
    <property type="term" value="F:alpha-1,6-mannosyltransferase activity"/>
    <property type="evidence" value="ECO:0007669"/>
    <property type="project" value="InterPro"/>
</dbReference>